<evidence type="ECO:0008006" key="4">
    <source>
        <dbReference type="Google" id="ProtNLM"/>
    </source>
</evidence>
<feature type="compositionally biased region" description="Basic and acidic residues" evidence="1">
    <location>
        <begin position="222"/>
        <end position="235"/>
    </location>
</feature>
<evidence type="ECO:0000256" key="1">
    <source>
        <dbReference type="SAM" id="MobiDB-lite"/>
    </source>
</evidence>
<proteinExistence type="predicted"/>
<keyword evidence="3" id="KW-1185">Reference proteome</keyword>
<dbReference type="KEGG" id="tpol:Mal48_30530"/>
<dbReference type="EMBL" id="CP036267">
    <property type="protein sequence ID" value="QDT33798.1"/>
    <property type="molecule type" value="Genomic_DNA"/>
</dbReference>
<dbReference type="AlphaFoldDB" id="A0A517QQ90"/>
<dbReference type="RefSeq" id="WP_145200685.1">
    <property type="nucleotide sequence ID" value="NZ_CP036267.1"/>
</dbReference>
<dbReference type="InterPro" id="IPR008984">
    <property type="entry name" value="SMAD_FHA_dom_sf"/>
</dbReference>
<organism evidence="2 3">
    <name type="scientific">Thalassoglobus polymorphus</name>
    <dbReference type="NCBI Taxonomy" id="2527994"/>
    <lineage>
        <taxon>Bacteria</taxon>
        <taxon>Pseudomonadati</taxon>
        <taxon>Planctomycetota</taxon>
        <taxon>Planctomycetia</taxon>
        <taxon>Planctomycetales</taxon>
        <taxon>Planctomycetaceae</taxon>
        <taxon>Thalassoglobus</taxon>
    </lineage>
</organism>
<dbReference type="SUPFAM" id="SSF49879">
    <property type="entry name" value="SMAD/FHA domain"/>
    <property type="match status" value="1"/>
</dbReference>
<dbReference type="Proteomes" id="UP000315724">
    <property type="component" value="Chromosome"/>
</dbReference>
<feature type="region of interest" description="Disordered" evidence="1">
    <location>
        <begin position="214"/>
        <end position="235"/>
    </location>
</feature>
<evidence type="ECO:0000313" key="3">
    <source>
        <dbReference type="Proteomes" id="UP000315724"/>
    </source>
</evidence>
<sequence>MSSTDSPERQFSLRIERGRTKHPERPIDQERFLIGAGSNCHLQLGGEMPILHSVIIPVEAGLWIDAVVQEPQLLVNRSPVRESALHKGDLVEIGDFVFVVDERTLGSSENVVEDDSSENVEDENVDLREISAEDLIDLLGEEIRAIEEVEAAQVSGADALMEAAEQTQDQQSIDSLAAELEIRSAELAKREELLSEKASHLQKAQGRLENYLQQLTAQAQQETDKDGDNPFRKTA</sequence>
<dbReference type="CDD" id="cd00060">
    <property type="entry name" value="FHA"/>
    <property type="match status" value="1"/>
</dbReference>
<name>A0A517QQ90_9PLAN</name>
<dbReference type="OrthoDB" id="257631at2"/>
<feature type="region of interest" description="Disordered" evidence="1">
    <location>
        <begin position="1"/>
        <end position="20"/>
    </location>
</feature>
<reference evidence="2 3" key="1">
    <citation type="submission" date="2019-02" db="EMBL/GenBank/DDBJ databases">
        <title>Deep-cultivation of Planctomycetes and their phenomic and genomic characterization uncovers novel biology.</title>
        <authorList>
            <person name="Wiegand S."/>
            <person name="Jogler M."/>
            <person name="Boedeker C."/>
            <person name="Pinto D."/>
            <person name="Vollmers J."/>
            <person name="Rivas-Marin E."/>
            <person name="Kohn T."/>
            <person name="Peeters S.H."/>
            <person name="Heuer A."/>
            <person name="Rast P."/>
            <person name="Oberbeckmann S."/>
            <person name="Bunk B."/>
            <person name="Jeske O."/>
            <person name="Meyerdierks A."/>
            <person name="Storesund J.E."/>
            <person name="Kallscheuer N."/>
            <person name="Luecker S."/>
            <person name="Lage O.M."/>
            <person name="Pohl T."/>
            <person name="Merkel B.J."/>
            <person name="Hornburger P."/>
            <person name="Mueller R.-W."/>
            <person name="Bruemmer F."/>
            <person name="Labrenz M."/>
            <person name="Spormann A.M."/>
            <person name="Op den Camp H."/>
            <person name="Overmann J."/>
            <person name="Amann R."/>
            <person name="Jetten M.S.M."/>
            <person name="Mascher T."/>
            <person name="Medema M.H."/>
            <person name="Devos D.P."/>
            <person name="Kaster A.-K."/>
            <person name="Ovreas L."/>
            <person name="Rohde M."/>
            <person name="Galperin M.Y."/>
            <person name="Jogler C."/>
        </authorList>
    </citation>
    <scope>NUCLEOTIDE SEQUENCE [LARGE SCALE GENOMIC DNA]</scope>
    <source>
        <strain evidence="2 3">Mal48</strain>
    </source>
</reference>
<gene>
    <name evidence="2" type="ORF">Mal48_30530</name>
</gene>
<accession>A0A517QQ90</accession>
<evidence type="ECO:0000313" key="2">
    <source>
        <dbReference type="EMBL" id="QDT33798.1"/>
    </source>
</evidence>
<protein>
    <recommendedName>
        <fullName evidence="4">YscD cytoplasmic domain-containing protein</fullName>
    </recommendedName>
</protein>
<dbReference type="Gene3D" id="2.60.200.20">
    <property type="match status" value="1"/>
</dbReference>